<dbReference type="Proteomes" id="UP000724874">
    <property type="component" value="Unassembled WGS sequence"/>
</dbReference>
<dbReference type="OrthoDB" id="3258555at2759"/>
<keyword evidence="2" id="KW-1185">Reference proteome</keyword>
<accession>A0A9P5P100</accession>
<sequence length="323" mass="37582">MKLAYSSFTRMWFYTILVNCRAFYATLKTSQDQNFCDMIKTIEVNCFVLNWYMQNFHQQPRLLLQACPRLFSFALRPHVQLFPMMQLAVLQPNVTHLSLDKGVSMGTLRYVFEAASTHLVSFHFHISPDDSSIEEMLQIVFPVLQTLSIWMHSGTSWWFNRFAALYELPSLRHTTFSLRHFHHNGDFSSSSLERFFDAHSLGLRYLQITSQYLWTRDIVVQSILDCCPALEHIALFPEFVGIESLRHPRIKWVDIWVTPCMAPESYELRRTVLSREGFPSLKGVRVLPYFLQELPCPTPLLLPPDLVTTPSDTFSIQFLNSGI</sequence>
<dbReference type="Gene3D" id="3.80.10.10">
    <property type="entry name" value="Ribonuclease Inhibitor"/>
    <property type="match status" value="1"/>
</dbReference>
<protein>
    <submittedName>
        <fullName evidence="1">Uncharacterized protein</fullName>
    </submittedName>
</protein>
<organism evidence="1 2">
    <name type="scientific">Gymnopilus junonius</name>
    <name type="common">Spectacular rustgill mushroom</name>
    <name type="synonym">Gymnopilus spectabilis subsp. junonius</name>
    <dbReference type="NCBI Taxonomy" id="109634"/>
    <lineage>
        <taxon>Eukaryota</taxon>
        <taxon>Fungi</taxon>
        <taxon>Dikarya</taxon>
        <taxon>Basidiomycota</taxon>
        <taxon>Agaricomycotina</taxon>
        <taxon>Agaricomycetes</taxon>
        <taxon>Agaricomycetidae</taxon>
        <taxon>Agaricales</taxon>
        <taxon>Agaricineae</taxon>
        <taxon>Hymenogastraceae</taxon>
        <taxon>Gymnopilus</taxon>
    </lineage>
</organism>
<dbReference type="EMBL" id="JADNYJ010000006">
    <property type="protein sequence ID" value="KAF8910569.1"/>
    <property type="molecule type" value="Genomic_DNA"/>
</dbReference>
<gene>
    <name evidence="1" type="ORF">CPB84DRAFT_1930011</name>
</gene>
<reference evidence="1" key="1">
    <citation type="submission" date="2020-11" db="EMBL/GenBank/DDBJ databases">
        <authorList>
            <consortium name="DOE Joint Genome Institute"/>
            <person name="Ahrendt S."/>
            <person name="Riley R."/>
            <person name="Andreopoulos W."/>
            <person name="LaButti K."/>
            <person name="Pangilinan J."/>
            <person name="Ruiz-duenas F.J."/>
            <person name="Barrasa J.M."/>
            <person name="Sanchez-Garcia M."/>
            <person name="Camarero S."/>
            <person name="Miyauchi S."/>
            <person name="Serrano A."/>
            <person name="Linde D."/>
            <person name="Babiker R."/>
            <person name="Drula E."/>
            <person name="Ayuso-Fernandez I."/>
            <person name="Pacheco R."/>
            <person name="Padilla G."/>
            <person name="Ferreira P."/>
            <person name="Barriuso J."/>
            <person name="Kellner H."/>
            <person name="Castanera R."/>
            <person name="Alfaro M."/>
            <person name="Ramirez L."/>
            <person name="Pisabarro A.G."/>
            <person name="Kuo A."/>
            <person name="Tritt A."/>
            <person name="Lipzen A."/>
            <person name="He G."/>
            <person name="Yan M."/>
            <person name="Ng V."/>
            <person name="Cullen D."/>
            <person name="Martin F."/>
            <person name="Rosso M.-N."/>
            <person name="Henrissat B."/>
            <person name="Hibbett D."/>
            <person name="Martinez A.T."/>
            <person name="Grigoriev I.V."/>
        </authorList>
    </citation>
    <scope>NUCLEOTIDE SEQUENCE</scope>
    <source>
        <strain evidence="1">AH 44721</strain>
    </source>
</reference>
<proteinExistence type="predicted"/>
<comment type="caution">
    <text evidence="1">The sequence shown here is derived from an EMBL/GenBank/DDBJ whole genome shotgun (WGS) entry which is preliminary data.</text>
</comment>
<name>A0A9P5P100_GYMJU</name>
<dbReference type="InterPro" id="IPR032675">
    <property type="entry name" value="LRR_dom_sf"/>
</dbReference>
<evidence type="ECO:0000313" key="2">
    <source>
        <dbReference type="Proteomes" id="UP000724874"/>
    </source>
</evidence>
<dbReference type="AlphaFoldDB" id="A0A9P5P100"/>
<evidence type="ECO:0000313" key="1">
    <source>
        <dbReference type="EMBL" id="KAF8910569.1"/>
    </source>
</evidence>